<evidence type="ECO:0000313" key="3">
    <source>
        <dbReference type="Proteomes" id="UP000243217"/>
    </source>
</evidence>
<gene>
    <name evidence="2" type="ORF">THRCLA_10708</name>
</gene>
<dbReference type="EMBL" id="JNBS01003771">
    <property type="protein sequence ID" value="OQR85381.1"/>
    <property type="molecule type" value="Genomic_DNA"/>
</dbReference>
<accession>A0A1V9YI41</accession>
<keyword evidence="1" id="KW-0812">Transmembrane</keyword>
<dbReference type="Proteomes" id="UP000243217">
    <property type="component" value="Unassembled WGS sequence"/>
</dbReference>
<feature type="transmembrane region" description="Helical" evidence="1">
    <location>
        <begin position="599"/>
        <end position="621"/>
    </location>
</feature>
<protein>
    <submittedName>
        <fullName evidence="2">Uncharacterized protein</fullName>
    </submittedName>
</protein>
<evidence type="ECO:0000313" key="2">
    <source>
        <dbReference type="EMBL" id="OQR85381.1"/>
    </source>
</evidence>
<name>A0A1V9YI41_9STRA</name>
<dbReference type="AlphaFoldDB" id="A0A1V9YI41"/>
<sequence>MNRGTLWTTDYMYASLQNDFSALGGSNMSLVQNSSTYFGLIDDNLMELNDVCTPLTAIYQTVHYQIGPMDNIDLYWIPMPEELLHSVQTYRSNLLVEIESNEKFNSSLSALGTYTFHIAPLKWQNSSWLFYGGNPMCGFGVGLSFVQESFGFDDGCATQNALSINWSPFSVIFAYAMVGGNVSSICMQLPLVHQPLCVHELNKVKELCARNSDIFDVRPLPSIAHLQLSFLQFINSTGDTTLDIDQQLLLEPSFALFGWIAIYEWALNMREAVSFEGDTGIYPLMSYASKPQLLRKHHIKPSVSIYFWYCSCVLTIGLVGVGILLIILWFIHKPIGCPWFVFNRIVSAAWLNRSIILVRGLTAILCLSSATIQPDRSMINYKFASYQRSIVDTCLFAGEATWIMYIIHEALHPFTGNLTRKYAPYSTMMTWIALVVIESSWPVQSTATLHRSCHSKNMDQMIYCTSGTIHIGSLQRGLVIIGVLFASSIVSWIWVYIRRPRGPPNNISPSLVLCSAAVAFLDAPLSSESMELDFVTAAMCGILHLRLHKFLMTFDMKLWISLPKITFSMKNQADRLSFKNFSGGRTCETKSFEAKLNKLVFGFGIIYAMLSLAGNVAYLSITRAFLANDYGWSDFNSTGMHTFLANVFNTQLLVSTFQSLDLSSNAMADLNQLYNGTGTSIVWSPNAPRRQLYNSSVPLSSIVLGMRQMNPCMLPWMFTQYCYLDFDRSWTMASTTNRQTRCKQYTENAAVYLEAPLRNMQDWGVWQQCWGTSFDIGFAQYLQTTQQGRSWLTNVQSNTNSIDDEVAIWRRHGITMFQLQWQNYKTMGMEDSFTITSALGYSSSLTLGDFGGNYHVAQQTSMRMYWTFASDLWGVSTNATWIGGKSLLVDSPLFAFTNVSSEMLLYQNLTLIQPLNAGLLVLRSTIGPFGCIDMKFLSPPAELSSLYFQLMSTVNNLLLSNISAQEEYLKIPRKPRVCEVPPYIYNDSNVQITGGNIMCGNDMPHTPAVFGVYSAFGSNIVCYAQFVEKILAPTMELLFAVIGFNATHGPIAINDFDGICNYDVCAGAGCPAGLN</sequence>
<feature type="non-terminal residue" evidence="2">
    <location>
        <position position="1075"/>
    </location>
</feature>
<keyword evidence="1" id="KW-0472">Membrane</keyword>
<keyword evidence="1" id="KW-1133">Transmembrane helix</keyword>
<reference evidence="2 3" key="1">
    <citation type="journal article" date="2014" name="Genome Biol. Evol.">
        <title>The secreted proteins of Achlya hypogyna and Thraustotheca clavata identify the ancestral oomycete secretome and reveal gene acquisitions by horizontal gene transfer.</title>
        <authorList>
            <person name="Misner I."/>
            <person name="Blouin N."/>
            <person name="Leonard G."/>
            <person name="Richards T.A."/>
            <person name="Lane C.E."/>
        </authorList>
    </citation>
    <scope>NUCLEOTIDE SEQUENCE [LARGE SCALE GENOMIC DNA]</scope>
    <source>
        <strain evidence="2 3">ATCC 34112</strain>
    </source>
</reference>
<keyword evidence="3" id="KW-1185">Reference proteome</keyword>
<dbReference type="STRING" id="74557.A0A1V9YI41"/>
<comment type="caution">
    <text evidence="2">The sequence shown here is derived from an EMBL/GenBank/DDBJ whole genome shotgun (WGS) entry which is preliminary data.</text>
</comment>
<proteinExistence type="predicted"/>
<feature type="transmembrane region" description="Helical" evidence="1">
    <location>
        <begin position="477"/>
        <end position="495"/>
    </location>
</feature>
<organism evidence="2 3">
    <name type="scientific">Thraustotheca clavata</name>
    <dbReference type="NCBI Taxonomy" id="74557"/>
    <lineage>
        <taxon>Eukaryota</taxon>
        <taxon>Sar</taxon>
        <taxon>Stramenopiles</taxon>
        <taxon>Oomycota</taxon>
        <taxon>Saprolegniomycetes</taxon>
        <taxon>Saprolegniales</taxon>
        <taxon>Achlyaceae</taxon>
        <taxon>Thraustotheca</taxon>
    </lineage>
</organism>
<evidence type="ECO:0000256" key="1">
    <source>
        <dbReference type="SAM" id="Phobius"/>
    </source>
</evidence>
<feature type="transmembrane region" description="Helical" evidence="1">
    <location>
        <begin position="305"/>
        <end position="331"/>
    </location>
</feature>